<protein>
    <submittedName>
        <fullName evidence="1">Slit-like protein 2 protein</fullName>
    </submittedName>
</protein>
<dbReference type="HOGENOM" id="CLU_1016516_0_0_1"/>
<accession>K1QJS6</accession>
<dbReference type="InterPro" id="IPR032675">
    <property type="entry name" value="LRR_dom_sf"/>
</dbReference>
<dbReference type="PANTHER" id="PTHR24367:SF318">
    <property type="entry name" value="LEUCINE-RICH GLIOMA-INACTIVATED PROTEIN 1-LIKE"/>
    <property type="match status" value="1"/>
</dbReference>
<evidence type="ECO:0000313" key="1">
    <source>
        <dbReference type="EMBL" id="EKC29115.1"/>
    </source>
</evidence>
<name>K1QJS6_MAGGI</name>
<dbReference type="EMBL" id="JH815859">
    <property type="protein sequence ID" value="EKC29115.1"/>
    <property type="molecule type" value="Genomic_DNA"/>
</dbReference>
<sequence length="274" mass="31187">MEKEVLVCGQECPNQCRCQNSRVKCHRLQTFPHLGFPGNTTKIAFDHADLDEIPTNAFQGLSSLVAVEFTECSISSIAVNAFSEVMSLRNLRFEICTIGNIHQHAFAITGRRLKIEFSKSIIRYIHSFAFFAIAGANKMSWKQSQIFNLLPNAFYNVTDLKKLSFDDCEMTVYATAFGEIRALQELRIIRTYFNTLACNGVTELFKATNVYLSRNSINCDCGIEWVNQEEPDQSFKRFLETTTCKRPGEYKNVTMETLSWIDTGRSCAIQSNEK</sequence>
<organism evidence="1">
    <name type="scientific">Magallana gigas</name>
    <name type="common">Pacific oyster</name>
    <name type="synonym">Crassostrea gigas</name>
    <dbReference type="NCBI Taxonomy" id="29159"/>
    <lineage>
        <taxon>Eukaryota</taxon>
        <taxon>Metazoa</taxon>
        <taxon>Spiralia</taxon>
        <taxon>Lophotrochozoa</taxon>
        <taxon>Mollusca</taxon>
        <taxon>Bivalvia</taxon>
        <taxon>Autobranchia</taxon>
        <taxon>Pteriomorphia</taxon>
        <taxon>Ostreida</taxon>
        <taxon>Ostreoidea</taxon>
        <taxon>Ostreidae</taxon>
        <taxon>Magallana</taxon>
    </lineage>
</organism>
<dbReference type="InterPro" id="IPR026906">
    <property type="entry name" value="LRR_5"/>
</dbReference>
<dbReference type="InterPro" id="IPR051295">
    <property type="entry name" value="LGI_related"/>
</dbReference>
<dbReference type="Pfam" id="PF13306">
    <property type="entry name" value="LRR_5"/>
    <property type="match status" value="1"/>
</dbReference>
<gene>
    <name evidence="1" type="ORF">CGI_10006800</name>
</gene>
<dbReference type="PANTHER" id="PTHR24367">
    <property type="entry name" value="LEUCINE-RICH REPEAT-CONTAINING PROTEIN"/>
    <property type="match status" value="1"/>
</dbReference>
<dbReference type="InParanoid" id="K1QJS6"/>
<dbReference type="SUPFAM" id="SSF52058">
    <property type="entry name" value="L domain-like"/>
    <property type="match status" value="1"/>
</dbReference>
<reference evidence="1" key="1">
    <citation type="journal article" date="2012" name="Nature">
        <title>The oyster genome reveals stress adaptation and complexity of shell formation.</title>
        <authorList>
            <person name="Zhang G."/>
            <person name="Fang X."/>
            <person name="Guo X."/>
            <person name="Li L."/>
            <person name="Luo R."/>
            <person name="Xu F."/>
            <person name="Yang P."/>
            <person name="Zhang L."/>
            <person name="Wang X."/>
            <person name="Qi H."/>
            <person name="Xiong Z."/>
            <person name="Que H."/>
            <person name="Xie Y."/>
            <person name="Holland P.W."/>
            <person name="Paps J."/>
            <person name="Zhu Y."/>
            <person name="Wu F."/>
            <person name="Chen Y."/>
            <person name="Wang J."/>
            <person name="Peng C."/>
            <person name="Meng J."/>
            <person name="Yang L."/>
            <person name="Liu J."/>
            <person name="Wen B."/>
            <person name="Zhang N."/>
            <person name="Huang Z."/>
            <person name="Zhu Q."/>
            <person name="Feng Y."/>
            <person name="Mount A."/>
            <person name="Hedgecock D."/>
            <person name="Xu Z."/>
            <person name="Liu Y."/>
            <person name="Domazet-Loso T."/>
            <person name="Du Y."/>
            <person name="Sun X."/>
            <person name="Zhang S."/>
            <person name="Liu B."/>
            <person name="Cheng P."/>
            <person name="Jiang X."/>
            <person name="Li J."/>
            <person name="Fan D."/>
            <person name="Wang W."/>
            <person name="Fu W."/>
            <person name="Wang T."/>
            <person name="Wang B."/>
            <person name="Zhang J."/>
            <person name="Peng Z."/>
            <person name="Li Y."/>
            <person name="Li N."/>
            <person name="Wang J."/>
            <person name="Chen M."/>
            <person name="He Y."/>
            <person name="Tan F."/>
            <person name="Song X."/>
            <person name="Zheng Q."/>
            <person name="Huang R."/>
            <person name="Yang H."/>
            <person name="Du X."/>
            <person name="Chen L."/>
            <person name="Yang M."/>
            <person name="Gaffney P.M."/>
            <person name="Wang S."/>
            <person name="Luo L."/>
            <person name="She Z."/>
            <person name="Ming Y."/>
            <person name="Huang W."/>
            <person name="Zhang S."/>
            <person name="Huang B."/>
            <person name="Zhang Y."/>
            <person name="Qu T."/>
            <person name="Ni P."/>
            <person name="Miao G."/>
            <person name="Wang J."/>
            <person name="Wang Q."/>
            <person name="Steinberg C.E."/>
            <person name="Wang H."/>
            <person name="Li N."/>
            <person name="Qian L."/>
            <person name="Zhang G."/>
            <person name="Li Y."/>
            <person name="Yang H."/>
            <person name="Liu X."/>
            <person name="Wang J."/>
            <person name="Yin Y."/>
            <person name="Wang J."/>
        </authorList>
    </citation>
    <scope>NUCLEOTIDE SEQUENCE [LARGE SCALE GENOMIC DNA]</scope>
    <source>
        <strain evidence="1">05x7-T-G4-1.051#20</strain>
    </source>
</reference>
<dbReference type="Gene3D" id="3.80.10.10">
    <property type="entry name" value="Ribonuclease Inhibitor"/>
    <property type="match status" value="2"/>
</dbReference>
<proteinExistence type="predicted"/>
<dbReference type="AlphaFoldDB" id="K1QJS6"/>